<proteinExistence type="predicted"/>
<dbReference type="Proteomes" id="UP001163828">
    <property type="component" value="Unassembled WGS sequence"/>
</dbReference>
<name>A0ABQ8Q0H3_9AGAR</name>
<feature type="compositionally biased region" description="Polar residues" evidence="1">
    <location>
        <begin position="22"/>
        <end position="31"/>
    </location>
</feature>
<feature type="compositionally biased region" description="Low complexity" evidence="1">
    <location>
        <begin position="36"/>
        <end position="52"/>
    </location>
</feature>
<keyword evidence="3" id="KW-1185">Reference proteome</keyword>
<gene>
    <name evidence="2" type="ORF">F5050DRAFT_973066</name>
</gene>
<evidence type="ECO:0000313" key="3">
    <source>
        <dbReference type="Proteomes" id="UP001163828"/>
    </source>
</evidence>
<reference evidence="2" key="1">
    <citation type="submission" date="2022-08" db="EMBL/GenBank/DDBJ databases">
        <authorList>
            <consortium name="DOE Joint Genome Institute"/>
            <person name="Min B."/>
            <person name="Riley R."/>
            <person name="Sierra-Patev S."/>
            <person name="Naranjo-Ortiz M."/>
            <person name="Looney B."/>
            <person name="Konkel Z."/>
            <person name="Slot J.C."/>
            <person name="Sakamoto Y."/>
            <person name="Steenwyk J.L."/>
            <person name="Rokas A."/>
            <person name="Carro J."/>
            <person name="Camarero S."/>
            <person name="Ferreira P."/>
            <person name="Molpeceres G."/>
            <person name="Ruiz-Duenas F.J."/>
            <person name="Serrano A."/>
            <person name="Henrissat B."/>
            <person name="Drula E."/>
            <person name="Hughes K.W."/>
            <person name="Mata J.L."/>
            <person name="Ishikawa N.K."/>
            <person name="Vargas-Isla R."/>
            <person name="Ushijima S."/>
            <person name="Smith C.A."/>
            <person name="Ahrendt S."/>
            <person name="Andreopoulos W."/>
            <person name="He G."/>
            <person name="Labutti K."/>
            <person name="Lipzen A."/>
            <person name="Ng V."/>
            <person name="Sandor L."/>
            <person name="Barry K."/>
            <person name="Martinez A.T."/>
            <person name="Xiao Y."/>
            <person name="Gibbons J.G."/>
            <person name="Terashima K."/>
            <person name="Hibbett D.S."/>
            <person name="Grigoriev I.V."/>
        </authorList>
    </citation>
    <scope>NUCLEOTIDE SEQUENCE</scope>
    <source>
        <strain evidence="2">TFB10827</strain>
    </source>
</reference>
<comment type="caution">
    <text evidence="2">The sequence shown here is derived from an EMBL/GenBank/DDBJ whole genome shotgun (WGS) entry which is preliminary data.</text>
</comment>
<feature type="compositionally biased region" description="Polar residues" evidence="1">
    <location>
        <begin position="59"/>
        <end position="73"/>
    </location>
</feature>
<evidence type="ECO:0000256" key="1">
    <source>
        <dbReference type="SAM" id="MobiDB-lite"/>
    </source>
</evidence>
<feature type="compositionally biased region" description="Low complexity" evidence="1">
    <location>
        <begin position="83"/>
        <end position="100"/>
    </location>
</feature>
<feature type="compositionally biased region" description="Low complexity" evidence="1">
    <location>
        <begin position="1"/>
        <end position="21"/>
    </location>
</feature>
<accession>A0ABQ8Q0H3</accession>
<sequence>MDLLFSSSPVQYPYSPSTPSSNRIKSYSLSRSNHKPLNSSPLANNSSPMSSPVAEAQVRRQSQYKSRVSSGPQRSRPGFAPNSGSTSRAAGSSSAGGTDSQNVMLRDRFKQRCLERAEKARAKAHAAKRRSGPDSDVFDAMDDDMEEDDEDVIQGEFYQRIMMNQARQQRHAYLRSYYAEVGSSFDPDLEDVAAWERELHAPEPSQAGSSVVRFSNQDIQETVEMTPEELEQAELEAYAEECERRAALADFEDIPFDELFDDEEVNESLAEGNQSHNGDDDMDIR</sequence>
<evidence type="ECO:0000313" key="2">
    <source>
        <dbReference type="EMBL" id="KAJ3992217.1"/>
    </source>
</evidence>
<feature type="region of interest" description="Disordered" evidence="1">
    <location>
        <begin position="1"/>
        <end position="105"/>
    </location>
</feature>
<dbReference type="EMBL" id="MU790883">
    <property type="protein sequence ID" value="KAJ3992217.1"/>
    <property type="molecule type" value="Genomic_DNA"/>
</dbReference>
<evidence type="ECO:0008006" key="4">
    <source>
        <dbReference type="Google" id="ProtNLM"/>
    </source>
</evidence>
<protein>
    <recommendedName>
        <fullName evidence="4">CCD97-like C-terminal domain-containing protein</fullName>
    </recommendedName>
</protein>
<feature type="region of interest" description="Disordered" evidence="1">
    <location>
        <begin position="260"/>
        <end position="285"/>
    </location>
</feature>
<organism evidence="2 3">
    <name type="scientific">Lentinula boryana</name>
    <dbReference type="NCBI Taxonomy" id="40481"/>
    <lineage>
        <taxon>Eukaryota</taxon>
        <taxon>Fungi</taxon>
        <taxon>Dikarya</taxon>
        <taxon>Basidiomycota</taxon>
        <taxon>Agaricomycotina</taxon>
        <taxon>Agaricomycetes</taxon>
        <taxon>Agaricomycetidae</taxon>
        <taxon>Agaricales</taxon>
        <taxon>Marasmiineae</taxon>
        <taxon>Omphalotaceae</taxon>
        <taxon>Lentinula</taxon>
    </lineage>
</organism>